<feature type="signal peptide" evidence="2">
    <location>
        <begin position="1"/>
        <end position="24"/>
    </location>
</feature>
<dbReference type="Proteomes" id="UP001596422">
    <property type="component" value="Unassembled WGS sequence"/>
</dbReference>
<proteinExistence type="predicted"/>
<reference evidence="5" key="1">
    <citation type="journal article" date="2019" name="Int. J. Syst. Evol. Microbiol.">
        <title>The Global Catalogue of Microorganisms (GCM) 10K type strain sequencing project: providing services to taxonomists for standard genome sequencing and annotation.</title>
        <authorList>
            <consortium name="The Broad Institute Genomics Platform"/>
            <consortium name="The Broad Institute Genome Sequencing Center for Infectious Disease"/>
            <person name="Wu L."/>
            <person name="Ma J."/>
        </authorList>
    </citation>
    <scope>NUCLEOTIDE SEQUENCE [LARGE SCALE GENOMIC DNA]</scope>
    <source>
        <strain evidence="5">NBRC 111756</strain>
    </source>
</reference>
<gene>
    <name evidence="4" type="ORF">ACFQDL_07500</name>
</gene>
<feature type="region of interest" description="Disordered" evidence="1">
    <location>
        <begin position="96"/>
        <end position="126"/>
    </location>
</feature>
<dbReference type="EMBL" id="JBHSWE010000001">
    <property type="protein sequence ID" value="MFC6669946.1"/>
    <property type="molecule type" value="Genomic_DNA"/>
</dbReference>
<evidence type="ECO:0000313" key="5">
    <source>
        <dbReference type="Proteomes" id="UP001596422"/>
    </source>
</evidence>
<protein>
    <submittedName>
        <fullName evidence="4">BON domain-containing protein</fullName>
    </submittedName>
</protein>
<dbReference type="PROSITE" id="PS50914">
    <property type="entry name" value="BON"/>
    <property type="match status" value="1"/>
</dbReference>
<feature type="chain" id="PRO_5046792992" evidence="2">
    <location>
        <begin position="25"/>
        <end position="126"/>
    </location>
</feature>
<dbReference type="RefSeq" id="WP_379908465.1">
    <property type="nucleotide sequence ID" value="NZ_JBHSWE010000001.1"/>
</dbReference>
<sequence length="126" mass="13659">MKRFPVKPILVACALALASPPLLAQTEEQRPDLWVKAKLETTYLLNRQLNPFDIKTDIKDGVAVLSGTVESDVERDLAEALALSIEGIQEVKNELKVDPSTAGMPPQTAPSAASPARSRTPTSRPR</sequence>
<keyword evidence="5" id="KW-1185">Reference proteome</keyword>
<evidence type="ECO:0000256" key="2">
    <source>
        <dbReference type="SAM" id="SignalP"/>
    </source>
</evidence>
<evidence type="ECO:0000313" key="4">
    <source>
        <dbReference type="EMBL" id="MFC6669946.1"/>
    </source>
</evidence>
<evidence type="ECO:0000256" key="1">
    <source>
        <dbReference type="SAM" id="MobiDB-lite"/>
    </source>
</evidence>
<comment type="caution">
    <text evidence="4">The sequence shown here is derived from an EMBL/GenBank/DDBJ whole genome shotgun (WGS) entry which is preliminary data.</text>
</comment>
<accession>A0ABW1ZXL5</accession>
<evidence type="ECO:0000259" key="3">
    <source>
        <dbReference type="PROSITE" id="PS50914"/>
    </source>
</evidence>
<feature type="domain" description="BON" evidence="3">
    <location>
        <begin position="31"/>
        <end position="99"/>
    </location>
</feature>
<dbReference type="Gene3D" id="3.30.1340.30">
    <property type="match status" value="1"/>
</dbReference>
<feature type="compositionally biased region" description="Low complexity" evidence="1">
    <location>
        <begin position="109"/>
        <end position="126"/>
    </location>
</feature>
<name>A0ABW1ZXL5_9GAMM</name>
<dbReference type="InterPro" id="IPR007055">
    <property type="entry name" value="BON_dom"/>
</dbReference>
<organism evidence="4 5">
    <name type="scientific">Marinobacterium aestuariivivens</name>
    <dbReference type="NCBI Taxonomy" id="1698799"/>
    <lineage>
        <taxon>Bacteria</taxon>
        <taxon>Pseudomonadati</taxon>
        <taxon>Pseudomonadota</taxon>
        <taxon>Gammaproteobacteria</taxon>
        <taxon>Oceanospirillales</taxon>
        <taxon>Oceanospirillaceae</taxon>
        <taxon>Marinobacterium</taxon>
    </lineage>
</organism>
<keyword evidence="2" id="KW-0732">Signal</keyword>
<dbReference type="Pfam" id="PF04972">
    <property type="entry name" value="BON"/>
    <property type="match status" value="1"/>
</dbReference>